<evidence type="ECO:0000313" key="7">
    <source>
        <dbReference type="Proteomes" id="UP000036045"/>
    </source>
</evidence>
<evidence type="ECO:0000256" key="1">
    <source>
        <dbReference type="ARBA" id="ARBA00006930"/>
    </source>
</evidence>
<feature type="coiled-coil region" evidence="4">
    <location>
        <begin position="332"/>
        <end position="383"/>
    </location>
</feature>
<dbReference type="PANTHER" id="PTHR32114">
    <property type="entry name" value="ABC TRANSPORTER ABCH.3"/>
    <property type="match status" value="1"/>
</dbReference>
<dbReference type="PATRIC" id="fig|1397.4.peg.1205"/>
<name>A0A0J1IIH9_NIACI</name>
<dbReference type="InterPro" id="IPR027417">
    <property type="entry name" value="P-loop_NTPase"/>
</dbReference>
<dbReference type="InterPro" id="IPR038729">
    <property type="entry name" value="Rad50/SbcC_AAA"/>
</dbReference>
<accession>A0A0J1IIH9</accession>
<keyword evidence="7" id="KW-1185">Reference proteome</keyword>
<reference evidence="6 7" key="1">
    <citation type="submission" date="2015-05" db="EMBL/GenBank/DDBJ databases">
        <title>Whole genome sequence and identification of bacterial endophytes from Costus igneus.</title>
        <authorList>
            <person name="Lee Y.P."/>
            <person name="Gan H.M."/>
            <person name="Eng W."/>
            <person name="Wheatley M.S."/>
            <person name="Caraballo A."/>
            <person name="Polter S."/>
            <person name="Savka M.A."/>
            <person name="Hudson A.O."/>
        </authorList>
    </citation>
    <scope>NUCLEOTIDE SEQUENCE [LARGE SCALE GENOMIC DNA]</scope>
    <source>
        <strain evidence="6 7">RIT379</strain>
    </source>
</reference>
<dbReference type="Gene3D" id="3.40.50.300">
    <property type="entry name" value="P-loop containing nucleotide triphosphate hydrolases"/>
    <property type="match status" value="1"/>
</dbReference>
<gene>
    <name evidence="6" type="ORF">ABW02_15125</name>
</gene>
<evidence type="ECO:0000256" key="3">
    <source>
        <dbReference type="ARBA" id="ARBA00013368"/>
    </source>
</evidence>
<evidence type="ECO:0000256" key="2">
    <source>
        <dbReference type="ARBA" id="ARBA00011322"/>
    </source>
</evidence>
<keyword evidence="4" id="KW-0175">Coiled coil</keyword>
<dbReference type="RefSeq" id="WP_047943127.1">
    <property type="nucleotide sequence ID" value="NZ_LDPH01000014.1"/>
</dbReference>
<comment type="caution">
    <text evidence="6">The sequence shown here is derived from an EMBL/GenBank/DDBJ whole genome shotgun (WGS) entry which is preliminary data.</text>
</comment>
<protein>
    <recommendedName>
        <fullName evidence="3">Nuclease SbcCD subunit C</fullName>
    </recommendedName>
</protein>
<dbReference type="Proteomes" id="UP000036045">
    <property type="component" value="Unassembled WGS sequence"/>
</dbReference>
<evidence type="ECO:0000256" key="4">
    <source>
        <dbReference type="SAM" id="Coils"/>
    </source>
</evidence>
<evidence type="ECO:0000313" key="6">
    <source>
        <dbReference type="EMBL" id="KLV25702.1"/>
    </source>
</evidence>
<dbReference type="OrthoDB" id="1698838at2"/>
<dbReference type="EMBL" id="LDPH01000014">
    <property type="protein sequence ID" value="KLV25702.1"/>
    <property type="molecule type" value="Genomic_DNA"/>
</dbReference>
<organism evidence="6 7">
    <name type="scientific">Niallia circulans</name>
    <name type="common">Bacillus circulans</name>
    <dbReference type="NCBI Taxonomy" id="1397"/>
    <lineage>
        <taxon>Bacteria</taxon>
        <taxon>Bacillati</taxon>
        <taxon>Bacillota</taxon>
        <taxon>Bacilli</taxon>
        <taxon>Bacillales</taxon>
        <taxon>Bacillaceae</taxon>
        <taxon>Niallia</taxon>
    </lineage>
</organism>
<comment type="subunit">
    <text evidence="2">Heterodimer of SbcC and SbcD.</text>
</comment>
<dbReference type="Pfam" id="PF13476">
    <property type="entry name" value="AAA_23"/>
    <property type="match status" value="1"/>
</dbReference>
<proteinExistence type="inferred from homology"/>
<dbReference type="PANTHER" id="PTHR32114:SF2">
    <property type="entry name" value="ABC TRANSPORTER ABCH.3"/>
    <property type="match status" value="1"/>
</dbReference>
<sequence>MKIQFKELKLNNFKSHSDTTVNFGERTDITGDNGEGKSTIPQSITWLLYNTDTFRSKLDPTPITYDSDETKVSLLLDVDGKQVLLERVLKKGKSQCYVNEVPKTATKYDAVVNELFDKELFFSLFNPNYFFTLHWEKQRTMLLQYVSAPLKKEVLKHMPEQQSEVLEPLLKNQSIDDVKAAQSDKKKRLDKQYIAAQSKTKTLKEQLEYHAPSVPLESLQAELNPLLKQRKELDEINDSASTVNGRINVLNSQIHHLNKERDSMKEDWALLKEEKIEDHCRVCKQPLQDDSLKAAEEEKQQRMDNFKASFNDVIAQRTKLEEELKTLEYIDVSETREKLMELQSKIKPLEKEIAKHKDYKHYVDQVEQAKAEEKECLETLNESIFILDSIKDYKAKEAELQAEKVQALFTTLSVRLFKQNKTDGEIKPDFEIEMDGKPYSKLSLSETIRAGLELRDVLSAQSELIIPVFIDNAESITKFKEPLGQLILCRVVANQKLKIEGVTNQ</sequence>
<dbReference type="SUPFAM" id="SSF52540">
    <property type="entry name" value="P-loop containing nucleoside triphosphate hydrolases"/>
    <property type="match status" value="1"/>
</dbReference>
<feature type="coiled-coil region" evidence="4">
    <location>
        <begin position="186"/>
        <end position="267"/>
    </location>
</feature>
<feature type="domain" description="Rad50/SbcC-type AAA" evidence="5">
    <location>
        <begin position="7"/>
        <end position="246"/>
    </location>
</feature>
<dbReference type="Gene3D" id="1.10.287.510">
    <property type="entry name" value="Helix hairpin bin"/>
    <property type="match status" value="1"/>
</dbReference>
<comment type="similarity">
    <text evidence="1">Belongs to the SMC family. SbcC subfamily.</text>
</comment>
<dbReference type="AlphaFoldDB" id="A0A0J1IIH9"/>
<evidence type="ECO:0000259" key="5">
    <source>
        <dbReference type="Pfam" id="PF13476"/>
    </source>
</evidence>